<feature type="compositionally biased region" description="Polar residues" evidence="1">
    <location>
        <begin position="32"/>
        <end position="75"/>
    </location>
</feature>
<dbReference type="Proteomes" id="UP000035680">
    <property type="component" value="Unassembled WGS sequence"/>
</dbReference>
<feature type="compositionally biased region" description="Basic residues" evidence="1">
    <location>
        <begin position="267"/>
        <end position="281"/>
    </location>
</feature>
<evidence type="ECO:0000256" key="1">
    <source>
        <dbReference type="SAM" id="MobiDB-lite"/>
    </source>
</evidence>
<feature type="compositionally biased region" description="Polar residues" evidence="1">
    <location>
        <begin position="1"/>
        <end position="12"/>
    </location>
</feature>
<evidence type="ECO:0000313" key="3">
    <source>
        <dbReference type="WBParaSite" id="SVE_0899300.1"/>
    </source>
</evidence>
<protein>
    <submittedName>
        <fullName evidence="3">DIX domain-containing protein</fullName>
    </submittedName>
</protein>
<evidence type="ECO:0000313" key="2">
    <source>
        <dbReference type="Proteomes" id="UP000035680"/>
    </source>
</evidence>
<dbReference type="WBParaSite" id="SVE_0899300.1">
    <property type="protein sequence ID" value="SVE_0899300.1"/>
    <property type="gene ID" value="SVE_0899300"/>
</dbReference>
<dbReference type="AlphaFoldDB" id="A0A0K0FJC0"/>
<feature type="region of interest" description="Disordered" evidence="1">
    <location>
        <begin position="257"/>
        <end position="284"/>
    </location>
</feature>
<proteinExistence type="predicted"/>
<accession>A0A0K0FJC0</accession>
<reference evidence="3" key="2">
    <citation type="submission" date="2015-08" db="UniProtKB">
        <authorList>
            <consortium name="WormBaseParasite"/>
        </authorList>
    </citation>
    <scope>IDENTIFICATION</scope>
</reference>
<feature type="region of interest" description="Disordered" evidence="1">
    <location>
        <begin position="309"/>
        <end position="358"/>
    </location>
</feature>
<sequence length="471" mass="53618">MMDYTNPTNSSNSRHESMGNQEIRPIGVVQGTPRQLTRISPSNVTTNEVQNTGNLSNTSHTINYNSPSNESTSTEPVITVTVSPTVRSSINLIHQTMNTLSNENIDNRFYIPSYISNIGSNFPNIGNTQRHDNFLYNINQSSSFYQGVFDMNRSLYNSYFNLLSSSSHTQNLGINDTSLLNREFNDYNQSILQSSSTRIDSVRELQQPRNEYVLSTNGQNVNRNDMDVIDEILNRMHRNLISYNQQLTNNFETTNSEANQNAINTERKKRSYSRRIARRAPSRGGSVLEINRSVKTSLRIQKAIKNNNSRIVGSPYDGDLSDGHYDGSMTKKSKKSLRKESTTNSKNNKKINKNEKGTQTDDFDIQSCKNTVKVFDIDNLLKKNDKEKLYRISLHQFISLTCNKTPENAFSYINEESDDSNAWYRQMIDIPYTYIVGRDSKIMSLDGSSQSSTNNNTSDTEKEEDNNKENS</sequence>
<reference evidence="2" key="1">
    <citation type="submission" date="2014-07" db="EMBL/GenBank/DDBJ databases">
        <authorList>
            <person name="Martin A.A"/>
            <person name="De Silva N."/>
        </authorList>
    </citation>
    <scope>NUCLEOTIDE SEQUENCE</scope>
</reference>
<feature type="region of interest" description="Disordered" evidence="1">
    <location>
        <begin position="1"/>
        <end position="75"/>
    </location>
</feature>
<keyword evidence="2" id="KW-1185">Reference proteome</keyword>
<organism evidence="2 3">
    <name type="scientific">Strongyloides venezuelensis</name>
    <name type="common">Threadworm</name>
    <dbReference type="NCBI Taxonomy" id="75913"/>
    <lineage>
        <taxon>Eukaryota</taxon>
        <taxon>Metazoa</taxon>
        <taxon>Ecdysozoa</taxon>
        <taxon>Nematoda</taxon>
        <taxon>Chromadorea</taxon>
        <taxon>Rhabditida</taxon>
        <taxon>Tylenchina</taxon>
        <taxon>Panagrolaimomorpha</taxon>
        <taxon>Strongyloidoidea</taxon>
        <taxon>Strongyloididae</taxon>
        <taxon>Strongyloides</taxon>
    </lineage>
</organism>
<feature type="region of interest" description="Disordered" evidence="1">
    <location>
        <begin position="444"/>
        <end position="471"/>
    </location>
</feature>
<name>A0A0K0FJC0_STRVS</name>
<feature type="compositionally biased region" description="Low complexity" evidence="1">
    <location>
        <begin position="446"/>
        <end position="458"/>
    </location>
</feature>